<dbReference type="CDD" id="cd09999">
    <property type="entry name" value="Arginase-like_1"/>
    <property type="match status" value="1"/>
</dbReference>
<dbReference type="PANTHER" id="PTHR43782:SF3">
    <property type="entry name" value="ARGINASE"/>
    <property type="match status" value="1"/>
</dbReference>
<gene>
    <name evidence="5" type="ORF">NESM_000153900</name>
</gene>
<dbReference type="GO" id="GO:0005829">
    <property type="term" value="C:cytosol"/>
    <property type="evidence" value="ECO:0007669"/>
    <property type="project" value="TreeGrafter"/>
</dbReference>
<evidence type="ECO:0000313" key="5">
    <source>
        <dbReference type="EMBL" id="KAK7200949.1"/>
    </source>
</evidence>
<proteinExistence type="inferred from homology"/>
<dbReference type="Gene3D" id="3.40.800.10">
    <property type="entry name" value="Ureohydrolase domain"/>
    <property type="match status" value="1"/>
</dbReference>
<keyword evidence="2" id="KW-0378">Hydrolase</keyword>
<comment type="similarity">
    <text evidence="4">Belongs to the arginase family.</text>
</comment>
<name>A0AAW0F4J3_9TRYP</name>
<dbReference type="SUPFAM" id="SSF52768">
    <property type="entry name" value="Arginase/deacetylase"/>
    <property type="match status" value="1"/>
</dbReference>
<dbReference type="InterPro" id="IPR006035">
    <property type="entry name" value="Ureohydrolase"/>
</dbReference>
<keyword evidence="6" id="KW-1185">Reference proteome</keyword>
<evidence type="ECO:0000256" key="1">
    <source>
        <dbReference type="ARBA" id="ARBA00022723"/>
    </source>
</evidence>
<keyword evidence="3" id="KW-0464">Manganese</keyword>
<evidence type="ECO:0000256" key="4">
    <source>
        <dbReference type="PROSITE-ProRule" id="PRU00742"/>
    </source>
</evidence>
<dbReference type="AlphaFoldDB" id="A0AAW0F4J3"/>
<comment type="caution">
    <text evidence="5">The sequence shown here is derived from an EMBL/GenBank/DDBJ whole genome shotgun (WGS) entry which is preliminary data.</text>
</comment>
<evidence type="ECO:0000256" key="2">
    <source>
        <dbReference type="ARBA" id="ARBA00022801"/>
    </source>
</evidence>
<keyword evidence="1" id="KW-0479">Metal-binding</keyword>
<dbReference type="Pfam" id="PF00491">
    <property type="entry name" value="Arginase"/>
    <property type="match status" value="1"/>
</dbReference>
<dbReference type="PROSITE" id="PS51409">
    <property type="entry name" value="ARGINASE_2"/>
    <property type="match status" value="1"/>
</dbReference>
<sequence length="318" mass="34841">MLYNLHGGGAAPPLSAEAAEREGKTLRVTVPSWQGGTLPLYHFGSQLLTALVPPTQGPQVVVTVTPPEQTRLPLTATRGINGLEDNVENVRKTAAVCTQHQADNVVVLGGDCFAELAPFAYLAHRYRDRTFGVLWIDAHPDVMHSKDWANAHTYVLANLAGKGDTVFTNFVESPVPGPRIMIAGMHHPSPVEQEHITDYGMRTCAPEDILSNGAATVLQWIKSEGITHLAIHLDLDVLSERYFRLLYFCDPHARPGAWDGIPKGMLRFSHVAALVRAVAAHTQVVGVGITELLPWDVYNLREFLKELPLVNPAFSSRL</sequence>
<reference evidence="5 6" key="1">
    <citation type="journal article" date="2021" name="MBio">
        <title>A New Model Trypanosomatid, Novymonas esmeraldas: Genomic Perception of Its 'Candidatus Pandoraea novymonadis' Endosymbiont.</title>
        <authorList>
            <person name="Zakharova A."/>
            <person name="Saura A."/>
            <person name="Butenko A."/>
            <person name="Podesvova L."/>
            <person name="Warmusova S."/>
            <person name="Kostygov A.Y."/>
            <person name="Nenarokova A."/>
            <person name="Lukes J."/>
            <person name="Opperdoes F.R."/>
            <person name="Yurchenko V."/>
        </authorList>
    </citation>
    <scope>NUCLEOTIDE SEQUENCE [LARGE SCALE GENOMIC DNA]</scope>
    <source>
        <strain evidence="5 6">E262AT.01</strain>
    </source>
</reference>
<dbReference type="GO" id="GO:0005634">
    <property type="term" value="C:nucleus"/>
    <property type="evidence" value="ECO:0007669"/>
    <property type="project" value="TreeGrafter"/>
</dbReference>
<dbReference type="Proteomes" id="UP001430356">
    <property type="component" value="Unassembled WGS sequence"/>
</dbReference>
<dbReference type="InterPro" id="IPR023696">
    <property type="entry name" value="Ureohydrolase_dom_sf"/>
</dbReference>
<dbReference type="GO" id="GO:0030145">
    <property type="term" value="F:manganese ion binding"/>
    <property type="evidence" value="ECO:0007669"/>
    <property type="project" value="TreeGrafter"/>
</dbReference>
<evidence type="ECO:0000313" key="6">
    <source>
        <dbReference type="Proteomes" id="UP001430356"/>
    </source>
</evidence>
<dbReference type="GO" id="GO:0004053">
    <property type="term" value="F:arginase activity"/>
    <property type="evidence" value="ECO:0007669"/>
    <property type="project" value="TreeGrafter"/>
</dbReference>
<organism evidence="5 6">
    <name type="scientific">Novymonas esmeraldas</name>
    <dbReference type="NCBI Taxonomy" id="1808958"/>
    <lineage>
        <taxon>Eukaryota</taxon>
        <taxon>Discoba</taxon>
        <taxon>Euglenozoa</taxon>
        <taxon>Kinetoplastea</taxon>
        <taxon>Metakinetoplastina</taxon>
        <taxon>Trypanosomatida</taxon>
        <taxon>Trypanosomatidae</taxon>
        <taxon>Novymonas</taxon>
    </lineage>
</organism>
<accession>A0AAW0F4J3</accession>
<dbReference type="PANTHER" id="PTHR43782">
    <property type="entry name" value="ARGINASE"/>
    <property type="match status" value="1"/>
</dbReference>
<protein>
    <submittedName>
        <fullName evidence="5">Arginase family</fullName>
    </submittedName>
</protein>
<evidence type="ECO:0000256" key="3">
    <source>
        <dbReference type="ARBA" id="ARBA00023211"/>
    </source>
</evidence>
<dbReference type="EMBL" id="JAECZO010000010">
    <property type="protein sequence ID" value="KAK7200949.1"/>
    <property type="molecule type" value="Genomic_DNA"/>
</dbReference>